<protein>
    <submittedName>
        <fullName evidence="1">Uncharacterized protein</fullName>
    </submittedName>
</protein>
<dbReference type="AlphaFoldDB" id="A0A1Y4SS15"/>
<dbReference type="RefSeq" id="WP_087359563.1">
    <property type="nucleotide sequence ID" value="NZ_JACJKO010000010.1"/>
</dbReference>
<name>A0A1Y4SS15_9FIRM</name>
<dbReference type="Proteomes" id="UP000195305">
    <property type="component" value="Unassembled WGS sequence"/>
</dbReference>
<dbReference type="Pfam" id="PF13263">
    <property type="entry name" value="PHP_C"/>
    <property type="match status" value="1"/>
</dbReference>
<proteinExistence type="predicted"/>
<dbReference type="EMBL" id="NFLJ01000041">
    <property type="protein sequence ID" value="OUQ32667.1"/>
    <property type="molecule type" value="Genomic_DNA"/>
</dbReference>
<evidence type="ECO:0000313" key="2">
    <source>
        <dbReference type="Proteomes" id="UP000195305"/>
    </source>
</evidence>
<sequence>MNIDFHTHGKLAKKLPFSTQYTDQMFHKAYLKGLDAICLTEHFNTLSFLEMYDYIYTHYTHVGDCCQSKEGLLIFFGMEIDIKEGGHTLVIGRYHDIVELNKKLEKHKAKESFLTFDELVTLVRQYDVIFGGAHVYRQGGHIPELSQKQLLCFDFFDLNGKDLACYGLKMQDMIYQFAHRYHKPVVSGSDTHQATQYGCVQTCFQSCFHSIKQLREEIDRGQYTIQISESLNIQVEDATLQKRLLKEVYRLGGDYVALL</sequence>
<dbReference type="SUPFAM" id="SSF89550">
    <property type="entry name" value="PHP domain-like"/>
    <property type="match status" value="1"/>
</dbReference>
<dbReference type="InterPro" id="IPR016195">
    <property type="entry name" value="Pol/histidinol_Pase-like"/>
</dbReference>
<reference evidence="1 2" key="1">
    <citation type="journal article" date="2018" name="BMC Genomics">
        <title>Whole genome sequencing and function prediction of 133 gut anaerobes isolated from chicken caecum in pure cultures.</title>
        <authorList>
            <person name="Medvecky M."/>
            <person name="Cejkova D."/>
            <person name="Polansky O."/>
            <person name="Karasova D."/>
            <person name="Kubasova T."/>
            <person name="Cizek A."/>
            <person name="Rychlik I."/>
        </authorList>
    </citation>
    <scope>NUCLEOTIDE SEQUENCE [LARGE SCALE GENOMIC DNA]</scope>
    <source>
        <strain evidence="1 2">An13</strain>
    </source>
</reference>
<comment type="caution">
    <text evidence="1">The sequence shown here is derived from an EMBL/GenBank/DDBJ whole genome shotgun (WGS) entry which is preliminary data.</text>
</comment>
<accession>A0A1Y4SS15</accession>
<dbReference type="Gene3D" id="3.20.20.140">
    <property type="entry name" value="Metal-dependent hydrolases"/>
    <property type="match status" value="1"/>
</dbReference>
<evidence type="ECO:0000313" key="1">
    <source>
        <dbReference type="EMBL" id="OUQ32667.1"/>
    </source>
</evidence>
<keyword evidence="2" id="KW-1185">Reference proteome</keyword>
<dbReference type="OrthoDB" id="9777619at2"/>
<gene>
    <name evidence="1" type="ORF">B5E75_12055</name>
</gene>
<organism evidence="1 2">
    <name type="scientific">Massilimicrobiota timonensis</name>
    <dbReference type="NCBI Taxonomy" id="1776392"/>
    <lineage>
        <taxon>Bacteria</taxon>
        <taxon>Bacillati</taxon>
        <taxon>Bacillota</taxon>
        <taxon>Erysipelotrichia</taxon>
        <taxon>Erysipelotrichales</taxon>
        <taxon>Erysipelotrichaceae</taxon>
        <taxon>Massilimicrobiota</taxon>
    </lineage>
</organism>